<sequence length="328" mass="35946">MISIIKQRNLWWSISAGVILVGFLAMAISWTSPGIGAPLRPGLDFVGGTRLQLDLDCSQPGNCDQPIEIAKVREVTDRLDIANPNIQITGQDRTGVSIRTKDLDVEERTELQKSLEEAIGTFDVTQTQIDTVGPTLGKQLFTSGLLALLAAFAGITLYLNFRFQLDYAFFAFVALFHDVFVTMGMFAILGLVAGVEVDSLFIVSLLTIIGFSVNDTVVIYDRVRETLQFYPEKHINDVIDDAVNQTLMRSLNTTVTTILPLVAIFFLGGETLKYFSLALIIGFISGAYSSIFIASTLLAWWREKTGRAILATATEGEGEVLDSTPTSE</sequence>
<feature type="transmembrane region" description="Helical" evidence="9">
    <location>
        <begin position="140"/>
        <end position="161"/>
    </location>
</feature>
<evidence type="ECO:0000256" key="9">
    <source>
        <dbReference type="HAMAP-Rule" id="MF_01464"/>
    </source>
</evidence>
<accession>A0ABT7B622</accession>
<feature type="domain" description="Protein export membrane protein SecD/SecF C-terminal" evidence="10">
    <location>
        <begin position="117"/>
        <end position="303"/>
    </location>
</feature>
<dbReference type="Gene3D" id="1.20.1640.10">
    <property type="entry name" value="Multidrug efflux transporter AcrB transmembrane domain"/>
    <property type="match status" value="1"/>
</dbReference>
<evidence type="ECO:0000313" key="11">
    <source>
        <dbReference type="EMBL" id="MDJ1174615.1"/>
    </source>
</evidence>
<protein>
    <recommendedName>
        <fullName evidence="9">Protein-export membrane protein SecF</fullName>
    </recommendedName>
</protein>
<keyword evidence="7 9" id="KW-0811">Translocation</keyword>
<dbReference type="InterPro" id="IPR005665">
    <property type="entry name" value="SecF_bac"/>
</dbReference>
<comment type="subcellular location">
    <subcellularLocation>
        <location evidence="1 9">Cell membrane</location>
        <topology evidence="1 9">Multi-pass membrane protein</topology>
    </subcellularLocation>
</comment>
<feature type="transmembrane region" description="Helical" evidence="9">
    <location>
        <begin position="168"/>
        <end position="193"/>
    </location>
</feature>
<evidence type="ECO:0000256" key="1">
    <source>
        <dbReference type="ARBA" id="ARBA00004651"/>
    </source>
</evidence>
<feature type="transmembrane region" description="Helical" evidence="9">
    <location>
        <begin position="12"/>
        <end position="31"/>
    </location>
</feature>
<dbReference type="NCBIfam" id="TIGR00966">
    <property type="entry name" value="transloc_SecF"/>
    <property type="match status" value="1"/>
</dbReference>
<dbReference type="SUPFAM" id="SSF82866">
    <property type="entry name" value="Multidrug efflux transporter AcrB transmembrane domain"/>
    <property type="match status" value="1"/>
</dbReference>
<comment type="similarity">
    <text evidence="9">Belongs to the SecD/SecF family. SecF subfamily.</text>
</comment>
<dbReference type="PANTHER" id="PTHR30081:SF8">
    <property type="entry name" value="PROTEIN TRANSLOCASE SUBUNIT SECF"/>
    <property type="match status" value="1"/>
</dbReference>
<keyword evidence="3 9" id="KW-1003">Cell membrane</keyword>
<evidence type="ECO:0000256" key="3">
    <source>
        <dbReference type="ARBA" id="ARBA00022475"/>
    </source>
</evidence>
<keyword evidence="8 9" id="KW-0472">Membrane</keyword>
<evidence type="ECO:0000259" key="10">
    <source>
        <dbReference type="Pfam" id="PF02355"/>
    </source>
</evidence>
<dbReference type="InterPro" id="IPR022645">
    <property type="entry name" value="SecD/SecF_bac"/>
</dbReference>
<proteinExistence type="inferred from homology"/>
<keyword evidence="12" id="KW-1185">Reference proteome</keyword>
<dbReference type="Proteomes" id="UP001235849">
    <property type="component" value="Unassembled WGS sequence"/>
</dbReference>
<reference evidence="11 12" key="1">
    <citation type="submission" date="2023-01" db="EMBL/GenBank/DDBJ databases">
        <title>Novel diversity within Roseofilum (Cyanobacteria; Desertifilaceae) from marine benthic mats with descriptions of four novel species.</title>
        <authorList>
            <person name="Wang Y."/>
            <person name="Berthold D.E."/>
            <person name="Hu J."/>
            <person name="Lefler F.W."/>
            <person name="Laughinghouse H.D. IV."/>
        </authorList>
    </citation>
    <scope>NUCLEOTIDE SEQUENCE [LARGE SCALE GENOMIC DNA]</scope>
    <source>
        <strain evidence="11 12">BLCC-M114</strain>
    </source>
</reference>
<keyword evidence="6 9" id="KW-1133">Transmembrane helix</keyword>
<evidence type="ECO:0000256" key="2">
    <source>
        <dbReference type="ARBA" id="ARBA00022448"/>
    </source>
</evidence>
<dbReference type="InterPro" id="IPR055344">
    <property type="entry name" value="SecD_SecF_C_bact"/>
</dbReference>
<evidence type="ECO:0000256" key="4">
    <source>
        <dbReference type="ARBA" id="ARBA00022692"/>
    </source>
</evidence>
<evidence type="ECO:0000256" key="8">
    <source>
        <dbReference type="ARBA" id="ARBA00023136"/>
    </source>
</evidence>
<keyword evidence="4 9" id="KW-0812">Transmembrane</keyword>
<keyword evidence="2 9" id="KW-0813">Transport</keyword>
<comment type="caution">
    <text evidence="11">The sequence shown here is derived from an EMBL/GenBank/DDBJ whole genome shotgun (WGS) entry which is preliminary data.</text>
</comment>
<dbReference type="Pfam" id="PF07549">
    <property type="entry name" value="Sec_GG"/>
    <property type="match status" value="1"/>
</dbReference>
<dbReference type="RefSeq" id="WP_283766940.1">
    <property type="nucleotide sequence ID" value="NZ_JAQOSO010000057.1"/>
</dbReference>
<keyword evidence="5 9" id="KW-0653">Protein transport</keyword>
<evidence type="ECO:0000313" key="12">
    <source>
        <dbReference type="Proteomes" id="UP001235849"/>
    </source>
</evidence>
<dbReference type="HAMAP" id="MF_01464_B">
    <property type="entry name" value="SecF_B"/>
    <property type="match status" value="1"/>
</dbReference>
<dbReference type="InterPro" id="IPR048634">
    <property type="entry name" value="SecD_SecF_C"/>
</dbReference>
<comment type="function">
    <text evidence="9">Part of the Sec protein translocase complex. Interacts with the SecYEG preprotein conducting channel. SecDF uses the proton motive force (PMF) to complete protein translocation after the ATP-dependent function of SecA.</text>
</comment>
<name>A0ABT7B622_9CYAN</name>
<feature type="transmembrane region" description="Helical" evidence="9">
    <location>
        <begin position="274"/>
        <end position="301"/>
    </location>
</feature>
<comment type="function">
    <text evidence="9">Probably participates in protein translocation into and across both the cytoplasmic and thylakoid membranes in cyanobacterial cells.</text>
</comment>
<dbReference type="Pfam" id="PF02355">
    <property type="entry name" value="SecD_SecF_C"/>
    <property type="match status" value="1"/>
</dbReference>
<dbReference type="NCBIfam" id="TIGR00916">
    <property type="entry name" value="2A0604s01"/>
    <property type="match status" value="1"/>
</dbReference>
<evidence type="ECO:0000256" key="5">
    <source>
        <dbReference type="ARBA" id="ARBA00022927"/>
    </source>
</evidence>
<organism evidence="11 12">
    <name type="scientific">Roseofilum capinflatum BLCC-M114</name>
    <dbReference type="NCBI Taxonomy" id="3022440"/>
    <lineage>
        <taxon>Bacteria</taxon>
        <taxon>Bacillati</taxon>
        <taxon>Cyanobacteriota</taxon>
        <taxon>Cyanophyceae</taxon>
        <taxon>Desertifilales</taxon>
        <taxon>Desertifilaceae</taxon>
        <taxon>Roseofilum</taxon>
        <taxon>Roseofilum capinflatum</taxon>
    </lineage>
</organism>
<evidence type="ECO:0000256" key="6">
    <source>
        <dbReference type="ARBA" id="ARBA00022989"/>
    </source>
</evidence>
<feature type="transmembrane region" description="Helical" evidence="9">
    <location>
        <begin position="251"/>
        <end position="268"/>
    </location>
</feature>
<dbReference type="PRINTS" id="PR01755">
    <property type="entry name" value="SECFTRNLCASE"/>
</dbReference>
<dbReference type="PANTHER" id="PTHR30081">
    <property type="entry name" value="PROTEIN-EXPORT MEMBRANE PROTEIN SEC"/>
    <property type="match status" value="1"/>
</dbReference>
<comment type="subunit">
    <text evidence="9">Forms a complex with SecD. Part of the essential Sec protein translocation apparatus which comprises SecA, SecYEG and auxiliary proteins SecDF. Other proteins may also be involved.</text>
</comment>
<evidence type="ECO:0000256" key="7">
    <source>
        <dbReference type="ARBA" id="ARBA00023010"/>
    </source>
</evidence>
<dbReference type="InterPro" id="IPR022813">
    <property type="entry name" value="SecD/SecF_arch_bac"/>
</dbReference>
<gene>
    <name evidence="9 11" type="primary">secF</name>
    <name evidence="11" type="ORF">PMG25_10980</name>
</gene>
<dbReference type="EMBL" id="JAQOSO010000057">
    <property type="protein sequence ID" value="MDJ1174615.1"/>
    <property type="molecule type" value="Genomic_DNA"/>
</dbReference>
<feature type="transmembrane region" description="Helical" evidence="9">
    <location>
        <begin position="199"/>
        <end position="220"/>
    </location>
</feature>
<dbReference type="InterPro" id="IPR022646">
    <property type="entry name" value="SecD/SecF_CS"/>
</dbReference>